<dbReference type="EMBL" id="LAZR01013326">
    <property type="protein sequence ID" value="KKM22474.1"/>
    <property type="molecule type" value="Genomic_DNA"/>
</dbReference>
<dbReference type="SUPFAM" id="SSF53697">
    <property type="entry name" value="SIS domain"/>
    <property type="match status" value="1"/>
</dbReference>
<dbReference type="GO" id="GO:0097367">
    <property type="term" value="F:carbohydrate derivative binding"/>
    <property type="evidence" value="ECO:0007669"/>
    <property type="project" value="InterPro"/>
</dbReference>
<dbReference type="AlphaFoldDB" id="A0A0F9IRB4"/>
<feature type="compositionally biased region" description="Low complexity" evidence="1">
    <location>
        <begin position="33"/>
        <end position="51"/>
    </location>
</feature>
<sequence>MYCTIKRSSASLLVRVAALTAVAFLPEAALSQSAPTSRPSWSSSRPRPSRQYGRRSRRGKGGIPQQFGLLLTGPSPQQASALLAVYGRSQGNQRYVLQRWLTQLGKLDASLFITAIGSEDDGVRTMAAELLGAIGDRRAVGPLLKALFDERHVAVAAAGALDKINPKWRDLPAARQMVPALIAAVESGQVDEPLGGGWLAELKRRAAEPSHHISNFPNDVRREMGGSVGRDAPTRRARELLKDPETAAKHWRWLKVCAAASNALAQLRDRRAADALPGALLRLHQAPEALPNSTLWAVVASARALQTVNPQWGQTEAGRAVSDAYLRMLKAEKEHVRRTAVAALGILRDRRATGALAALLGRRSRGRRYAGRGVVNWRPDPDTPTRPGEALVRIGDKRVLPELLKLAGEWNAGAMSAAALLGEADAVAPLAAMLAAEKDERKRFVVFSALCLIEAPEVKARLLEGLADDSPRVRIAAVTALARGGGADVIEGLIKATADPAKSVRRAAVRAVGELGGEGAVDALIASVHDESVRVRLVAAQALGKIGGNKAVDPLVAPILYAIPAQLLAYHTAVAKGTDVDQPRNLAKSVTVE</sequence>
<dbReference type="GO" id="GO:0016491">
    <property type="term" value="F:oxidoreductase activity"/>
    <property type="evidence" value="ECO:0007669"/>
    <property type="project" value="TreeGrafter"/>
</dbReference>
<feature type="region of interest" description="Disordered" evidence="1">
    <location>
        <begin position="211"/>
        <end position="231"/>
    </location>
</feature>
<dbReference type="PANTHER" id="PTHR12697">
    <property type="entry name" value="PBS LYASE HEAT-LIKE PROTEIN"/>
    <property type="match status" value="1"/>
</dbReference>
<dbReference type="SMART" id="SM00567">
    <property type="entry name" value="EZ_HEAT"/>
    <property type="match status" value="8"/>
</dbReference>
<proteinExistence type="predicted"/>
<dbReference type="InterPro" id="IPR046348">
    <property type="entry name" value="SIS_dom_sf"/>
</dbReference>
<dbReference type="PANTHER" id="PTHR12697:SF5">
    <property type="entry name" value="DEOXYHYPUSINE HYDROXYLASE"/>
    <property type="match status" value="1"/>
</dbReference>
<dbReference type="InterPro" id="IPR016024">
    <property type="entry name" value="ARM-type_fold"/>
</dbReference>
<dbReference type="InterPro" id="IPR004155">
    <property type="entry name" value="PBS_lyase_HEAT"/>
</dbReference>
<reference evidence="2" key="1">
    <citation type="journal article" date="2015" name="Nature">
        <title>Complex archaea that bridge the gap between prokaryotes and eukaryotes.</title>
        <authorList>
            <person name="Spang A."/>
            <person name="Saw J.H."/>
            <person name="Jorgensen S.L."/>
            <person name="Zaremba-Niedzwiedzka K."/>
            <person name="Martijn J."/>
            <person name="Lind A.E."/>
            <person name="van Eijk R."/>
            <person name="Schleper C."/>
            <person name="Guy L."/>
            <person name="Ettema T.J."/>
        </authorList>
    </citation>
    <scope>NUCLEOTIDE SEQUENCE</scope>
</reference>
<accession>A0A0F9IRB4</accession>
<organism evidence="2">
    <name type="scientific">marine sediment metagenome</name>
    <dbReference type="NCBI Taxonomy" id="412755"/>
    <lineage>
        <taxon>unclassified sequences</taxon>
        <taxon>metagenomes</taxon>
        <taxon>ecological metagenomes</taxon>
    </lineage>
</organism>
<dbReference type="GO" id="GO:1901135">
    <property type="term" value="P:carbohydrate derivative metabolic process"/>
    <property type="evidence" value="ECO:0007669"/>
    <property type="project" value="InterPro"/>
</dbReference>
<protein>
    <recommendedName>
        <fullName evidence="3">HEAT repeat domain-containing protein</fullName>
    </recommendedName>
</protein>
<dbReference type="Pfam" id="PF03130">
    <property type="entry name" value="HEAT_PBS"/>
    <property type="match status" value="1"/>
</dbReference>
<dbReference type="Pfam" id="PF13646">
    <property type="entry name" value="HEAT_2"/>
    <property type="match status" value="1"/>
</dbReference>
<gene>
    <name evidence="2" type="ORF">LCGC14_1625000</name>
</gene>
<evidence type="ECO:0008006" key="3">
    <source>
        <dbReference type="Google" id="ProtNLM"/>
    </source>
</evidence>
<evidence type="ECO:0000313" key="2">
    <source>
        <dbReference type="EMBL" id="KKM22474.1"/>
    </source>
</evidence>
<name>A0A0F9IRB4_9ZZZZ</name>
<dbReference type="SUPFAM" id="SSF48371">
    <property type="entry name" value="ARM repeat"/>
    <property type="match status" value="2"/>
</dbReference>
<comment type="caution">
    <text evidence="2">The sequence shown here is derived from an EMBL/GenBank/DDBJ whole genome shotgun (WGS) entry which is preliminary data.</text>
</comment>
<dbReference type="Gene3D" id="1.25.10.10">
    <property type="entry name" value="Leucine-rich Repeat Variant"/>
    <property type="match status" value="4"/>
</dbReference>
<dbReference type="InterPro" id="IPR011989">
    <property type="entry name" value="ARM-like"/>
</dbReference>
<feature type="region of interest" description="Disordered" evidence="1">
    <location>
        <begin position="33"/>
        <end position="62"/>
    </location>
</feature>
<evidence type="ECO:0000256" key="1">
    <source>
        <dbReference type="SAM" id="MobiDB-lite"/>
    </source>
</evidence>